<name>A0A0F3GT55_9BACT</name>
<dbReference type="InterPro" id="IPR036746">
    <property type="entry name" value="TT1725-like_sf"/>
</dbReference>
<protein>
    <submittedName>
        <fullName evidence="1">Protein containing DUF503</fullName>
    </submittedName>
</protein>
<dbReference type="EMBL" id="LACI01001704">
    <property type="protein sequence ID" value="KJU83848.1"/>
    <property type="molecule type" value="Genomic_DNA"/>
</dbReference>
<dbReference type="Proteomes" id="UP000033423">
    <property type="component" value="Unassembled WGS sequence"/>
</dbReference>
<dbReference type="InterPro" id="IPR007546">
    <property type="entry name" value="DUF503"/>
</dbReference>
<comment type="caution">
    <text evidence="1">The sequence shown here is derived from an EMBL/GenBank/DDBJ whole genome shotgun (WGS) entry which is preliminary data.</text>
</comment>
<proteinExistence type="predicted"/>
<dbReference type="PANTHER" id="PTHR36441">
    <property type="entry name" value="HYPOTHETICAL CYTOSOLIC PROTEIN"/>
    <property type="match status" value="1"/>
</dbReference>
<dbReference type="SUPFAM" id="SSF103007">
    <property type="entry name" value="Hypothetical protein TT1725"/>
    <property type="match status" value="1"/>
</dbReference>
<sequence length="111" mass="12842">MLFFQDTLKVNSFIKRGCFMFLGTLTFDLYMPESDSLKGKRFIVKSLKDRLRKRFNVSVAEDANDLWQRTTLWVVCVSNEGQHLDSTMQGVRGMIEKEPLIEVLNCTIDVS</sequence>
<organism evidence="1 2">
    <name type="scientific">Candidatus Magnetobacterium bavaricum</name>
    <dbReference type="NCBI Taxonomy" id="29290"/>
    <lineage>
        <taxon>Bacteria</taxon>
        <taxon>Pseudomonadati</taxon>
        <taxon>Nitrospirota</taxon>
        <taxon>Thermodesulfovibrionia</taxon>
        <taxon>Thermodesulfovibrionales</taxon>
        <taxon>Candidatus Magnetobacteriaceae</taxon>
        <taxon>Candidatus Magnetobacterium</taxon>
    </lineage>
</organism>
<evidence type="ECO:0000313" key="1">
    <source>
        <dbReference type="EMBL" id="KJU83848.1"/>
    </source>
</evidence>
<dbReference type="Gene3D" id="3.30.70.1120">
    <property type="entry name" value="TT1725-like"/>
    <property type="match status" value="1"/>
</dbReference>
<accession>A0A0F3GT55</accession>
<keyword evidence="2" id="KW-1185">Reference proteome</keyword>
<dbReference type="Pfam" id="PF04456">
    <property type="entry name" value="DUF503"/>
    <property type="match status" value="1"/>
</dbReference>
<dbReference type="AlphaFoldDB" id="A0A0F3GT55"/>
<dbReference type="PANTHER" id="PTHR36441:SF1">
    <property type="entry name" value="DUF503 DOMAIN-CONTAINING PROTEIN"/>
    <property type="match status" value="1"/>
</dbReference>
<evidence type="ECO:0000313" key="2">
    <source>
        <dbReference type="Proteomes" id="UP000033423"/>
    </source>
</evidence>
<gene>
    <name evidence="1" type="ORF">MBAV_003962</name>
</gene>
<reference evidence="1 2" key="1">
    <citation type="submission" date="2015-02" db="EMBL/GenBank/DDBJ databases">
        <title>Single-cell genomics of uncultivated deep-branching MTB reveals a conserved set of magnetosome genes.</title>
        <authorList>
            <person name="Kolinko S."/>
            <person name="Richter M."/>
            <person name="Glockner F.O."/>
            <person name="Brachmann A."/>
            <person name="Schuler D."/>
        </authorList>
    </citation>
    <scope>NUCLEOTIDE SEQUENCE [LARGE SCALE GENOMIC DNA]</scope>
    <source>
        <strain evidence="1">TM-1</strain>
    </source>
</reference>